<protein>
    <submittedName>
        <fullName evidence="9">Entericidin A/B family lipoprotein</fullName>
    </submittedName>
</protein>
<dbReference type="GO" id="GO:0016020">
    <property type="term" value="C:membrane"/>
    <property type="evidence" value="ECO:0007669"/>
    <property type="project" value="InterPro"/>
</dbReference>
<proteinExistence type="inferred from homology"/>
<evidence type="ECO:0000313" key="11">
    <source>
        <dbReference type="Proteomes" id="UP001200247"/>
    </source>
</evidence>
<feature type="chain" id="PRO_5044379153" evidence="7">
    <location>
        <begin position="22"/>
        <end position="45"/>
    </location>
</feature>
<accession>A0A248LGH7</accession>
<dbReference type="EMBL" id="JAJAXM010000002">
    <property type="protein sequence ID" value="MCG9024567.1"/>
    <property type="molecule type" value="Genomic_DNA"/>
</dbReference>
<dbReference type="GO" id="GO:0009636">
    <property type="term" value="P:response to toxic substance"/>
    <property type="evidence" value="ECO:0007669"/>
    <property type="project" value="InterPro"/>
</dbReference>
<name>A0A248LGH7_9NEIS</name>
<reference evidence="9 11" key="4">
    <citation type="submission" date="2021-10" db="EMBL/GenBank/DDBJ databases">
        <title>Whole-genome sequencing analysis of Laribacter hongkongensis: virulence gene profiles, carbohydrate-active enzyme prediction, and antimicrobial resistance characterization.</title>
        <authorList>
            <person name="Yuan P."/>
            <person name="Zhan Y."/>
            <person name="Chen D."/>
        </authorList>
    </citation>
    <scope>NUCLEOTIDE SEQUENCE [LARGE SCALE GENOMIC DNA]</scope>
    <source>
        <strain evidence="9 11">W67</strain>
    </source>
</reference>
<evidence type="ECO:0000256" key="5">
    <source>
        <dbReference type="ARBA" id="ARBA00023139"/>
    </source>
</evidence>
<dbReference type="Proteomes" id="UP000197424">
    <property type="component" value="Chromosome"/>
</dbReference>
<evidence type="ECO:0000313" key="8">
    <source>
        <dbReference type="EMBL" id="ASJ23526.1"/>
    </source>
</evidence>
<evidence type="ECO:0000256" key="2">
    <source>
        <dbReference type="ARBA" id="ARBA00022475"/>
    </source>
</evidence>
<reference evidence="10" key="2">
    <citation type="submission" date="2017-06" db="EMBL/GenBank/DDBJ databases">
        <title>Whole genome sequence of Laribacter hongkongensis LHGZ1.</title>
        <authorList>
            <person name="Chen D."/>
            <person name="Wu H."/>
            <person name="Chen J."/>
        </authorList>
    </citation>
    <scope>NUCLEOTIDE SEQUENCE [LARGE SCALE GENOMIC DNA]</scope>
    <source>
        <strain evidence="10">LHGZ1</strain>
    </source>
</reference>
<sequence>MKTLIGILLASCLLTACNTMAGMGQDVSSAGHAVTNAADDVKSKM</sequence>
<comment type="similarity">
    <text evidence="1">Belongs to the EcnA/EcnB lipoprotein family.</text>
</comment>
<dbReference type="RefSeq" id="WP_012696187.1">
    <property type="nucleotide sequence ID" value="NZ_CP022115.1"/>
</dbReference>
<dbReference type="InterPro" id="IPR012556">
    <property type="entry name" value="Entericidin"/>
</dbReference>
<keyword evidence="2" id="KW-1003">Cell membrane</keyword>
<evidence type="ECO:0000256" key="3">
    <source>
        <dbReference type="ARBA" id="ARBA00022729"/>
    </source>
</evidence>
<dbReference type="OrthoDB" id="9181810at2"/>
<keyword evidence="4" id="KW-0472">Membrane</keyword>
<gene>
    <name evidence="9" type="ORF">LH440_01365</name>
    <name evidence="8" type="ORF">LHGZ1_0695</name>
</gene>
<keyword evidence="3 7" id="KW-0732">Signal</keyword>
<evidence type="ECO:0000256" key="7">
    <source>
        <dbReference type="SAM" id="SignalP"/>
    </source>
</evidence>
<dbReference type="Proteomes" id="UP001200247">
    <property type="component" value="Unassembled WGS sequence"/>
</dbReference>
<organism evidence="8 10">
    <name type="scientific">Laribacter hongkongensis</name>
    <dbReference type="NCBI Taxonomy" id="168471"/>
    <lineage>
        <taxon>Bacteria</taxon>
        <taxon>Pseudomonadati</taxon>
        <taxon>Pseudomonadota</taxon>
        <taxon>Betaproteobacteria</taxon>
        <taxon>Neisseriales</taxon>
        <taxon>Aquaspirillaceae</taxon>
        <taxon>Laribacter</taxon>
    </lineage>
</organism>
<dbReference type="PROSITE" id="PS51257">
    <property type="entry name" value="PROKAR_LIPOPROTEIN"/>
    <property type="match status" value="1"/>
</dbReference>
<reference evidence="8" key="1">
    <citation type="journal article" date="2017" name="J. Antimicrob. Chemother.">
        <title>Emergence and genomic analysis of MDR Laribacter hongkongensis strain HLGZ1 from Guangzhou, China.</title>
        <authorList>
            <person name="Wu H.K."/>
            <person name="Chen J.H."/>
            <person name="Yang L."/>
            <person name="Li A.R."/>
            <person name="Su D.H."/>
            <person name="Lin Y.P."/>
            <person name="Chen D.Q."/>
        </authorList>
    </citation>
    <scope>NUCLEOTIDE SEQUENCE</scope>
    <source>
        <strain evidence="8">HLGZ1</strain>
    </source>
</reference>
<evidence type="ECO:0000256" key="1">
    <source>
        <dbReference type="ARBA" id="ARBA00010296"/>
    </source>
</evidence>
<dbReference type="EMBL" id="CP022115">
    <property type="protein sequence ID" value="ASJ23526.1"/>
    <property type="molecule type" value="Genomic_DNA"/>
</dbReference>
<evidence type="ECO:0000313" key="9">
    <source>
        <dbReference type="EMBL" id="MCG9024567.1"/>
    </source>
</evidence>
<evidence type="ECO:0000313" key="10">
    <source>
        <dbReference type="Proteomes" id="UP000197424"/>
    </source>
</evidence>
<evidence type="ECO:0000256" key="6">
    <source>
        <dbReference type="ARBA" id="ARBA00023288"/>
    </source>
</evidence>
<evidence type="ECO:0000256" key="4">
    <source>
        <dbReference type="ARBA" id="ARBA00023136"/>
    </source>
</evidence>
<keyword evidence="5" id="KW-0564">Palmitate</keyword>
<dbReference type="GeneID" id="75109027"/>
<feature type="signal peptide" evidence="7">
    <location>
        <begin position="1"/>
        <end position="21"/>
    </location>
</feature>
<reference evidence="8" key="3">
    <citation type="submission" date="2017-06" db="EMBL/GenBank/DDBJ databases">
        <authorList>
            <person name="Kim H.J."/>
            <person name="Triplett B.A."/>
        </authorList>
    </citation>
    <scope>NUCLEOTIDE SEQUENCE</scope>
    <source>
        <strain evidence="8">HLGZ1</strain>
    </source>
</reference>
<keyword evidence="6 9" id="KW-0449">Lipoprotein</keyword>
<dbReference type="AlphaFoldDB" id="A0A248LGH7"/>
<dbReference type="Pfam" id="PF08085">
    <property type="entry name" value="Entericidin"/>
    <property type="match status" value="1"/>
</dbReference>